<dbReference type="Pfam" id="PF04185">
    <property type="entry name" value="Phosphoesterase"/>
    <property type="match status" value="1"/>
</dbReference>
<proteinExistence type="inferred from homology"/>
<evidence type="ECO:0000256" key="3">
    <source>
        <dbReference type="ARBA" id="ARBA00022801"/>
    </source>
</evidence>
<dbReference type="InterPro" id="IPR006311">
    <property type="entry name" value="TAT_signal"/>
</dbReference>
<dbReference type="InterPro" id="IPR007312">
    <property type="entry name" value="Phosphoesterase"/>
</dbReference>
<dbReference type="EMBL" id="JAWXXV010000001">
    <property type="protein sequence ID" value="MDX5985990.1"/>
    <property type="molecule type" value="Genomic_DNA"/>
</dbReference>
<evidence type="ECO:0000256" key="2">
    <source>
        <dbReference type="ARBA" id="ARBA00012018"/>
    </source>
</evidence>
<comment type="similarity">
    <text evidence="1">Belongs to the bacterial phospholipase C family.</text>
</comment>
<dbReference type="EC" id="3.1.4.3" evidence="2"/>
<feature type="domain" description="Bacterial phospholipase C C-terminal" evidence="4">
    <location>
        <begin position="515"/>
        <end position="600"/>
    </location>
</feature>
<dbReference type="RefSeq" id="WP_010406987.1">
    <property type="nucleotide sequence ID" value="NZ_JAWXXV010000001.1"/>
</dbReference>
<dbReference type="Pfam" id="PF05506">
    <property type="entry name" value="PLipase_C_C"/>
    <property type="match status" value="2"/>
</dbReference>
<dbReference type="Proteomes" id="UP001279660">
    <property type="component" value="Unassembled WGS sequence"/>
</dbReference>
<organism evidence="5 6">
    <name type="scientific">Sphingomonas echinoides</name>
    <dbReference type="NCBI Taxonomy" id="59803"/>
    <lineage>
        <taxon>Bacteria</taxon>
        <taxon>Pseudomonadati</taxon>
        <taxon>Pseudomonadota</taxon>
        <taxon>Alphaproteobacteria</taxon>
        <taxon>Sphingomonadales</taxon>
        <taxon>Sphingomonadaceae</taxon>
        <taxon>Sphingomonas</taxon>
    </lineage>
</organism>
<sequence length="708" mass="76665">MSLPPADRRAFLKTLMAGGGAAAGGMFPSIARALSIPANRRTGTVMDVEHVVILTQENRAFDHYFGAMPGVRGFGDRFAIPVPDLGERRGATVFVQPSEHAGPPDWIAPFHLDTKRDFRLMRPLGTPHGFPDSQAAWDNGRMGGWPKAKHDHAMAYFTREDIPFQYALAESFTLCDAYHCALHLSTNPNRLYVWTGTHDPQARGHGPAIDNGYDGLEDPRGHGGYAWTTYPERLQAAGISFQIYQQMEDNFSDNPLIGFRRYRDARKATSGPDADLIRRTLTTRGLDLLKADVLADKLPQVSWIIAPTAASEHPSVSTPLQGADYTAQVLDALTANPDVWAKTVLLLNFDENDGLFDHVPPPAPPAHDPRDPARLLGGTTVAAEDEYHRHSQGEADAAYLGRPYGLGPRVPMYVVSPWSRGGYVASEVFDHTSVIRFLETRFGVAEPNISAWRRAVCGDLTSCFDFSRADDRAFASALPPTRALSDRAATLKEMRPLPPAALTAPVQEAGIRRRRATPYRLDATLAVVPGQAPGLLLSNTGRERAAVFHLYPLTDLAGGPRRYTVGAGQSLSAELPVGADGAYDAFLLGPAGFHRRFTGRSAGFAPVLEGEGKRTTLRIRNHTDGALALSVHDLAYGQPPRTLHVAARAESVVPVDLSGSHGWYDFLVTSASEQVRLAGHRESGAEGFSDPVAHGAAPLVMASPNPVA</sequence>
<accession>A0ABU4PQS9</accession>
<dbReference type="PROSITE" id="PS51318">
    <property type="entry name" value="TAT"/>
    <property type="match status" value="1"/>
</dbReference>
<evidence type="ECO:0000313" key="5">
    <source>
        <dbReference type="EMBL" id="MDX5985990.1"/>
    </source>
</evidence>
<dbReference type="InterPro" id="IPR017767">
    <property type="entry name" value="PC-PLC"/>
</dbReference>
<dbReference type="InterPro" id="IPR017850">
    <property type="entry name" value="Alkaline_phosphatase_core_sf"/>
</dbReference>
<evidence type="ECO:0000259" key="4">
    <source>
        <dbReference type="Pfam" id="PF05506"/>
    </source>
</evidence>
<keyword evidence="3" id="KW-0378">Hydrolase</keyword>
<dbReference type="NCBIfam" id="TIGR01409">
    <property type="entry name" value="TAT_signal_seq"/>
    <property type="match status" value="1"/>
</dbReference>
<dbReference type="NCBIfam" id="TIGR03396">
    <property type="entry name" value="PC_PLC"/>
    <property type="match status" value="1"/>
</dbReference>
<gene>
    <name evidence="5" type="ORF">SIL82_17170</name>
</gene>
<feature type="domain" description="Bacterial phospholipase C C-terminal" evidence="4">
    <location>
        <begin position="613"/>
        <end position="675"/>
    </location>
</feature>
<dbReference type="PANTHER" id="PTHR31956">
    <property type="entry name" value="NON-SPECIFIC PHOSPHOLIPASE C4-RELATED"/>
    <property type="match status" value="1"/>
</dbReference>
<reference evidence="5 6" key="1">
    <citation type="submission" date="2023-11" db="EMBL/GenBank/DDBJ databases">
        <title>MicrobeMod: A computational toolkit for identifying prokaryotic methylation and restriction-modification with nanopore sequencing.</title>
        <authorList>
            <person name="Crits-Christoph A."/>
            <person name="Kang S.C."/>
            <person name="Lee H."/>
            <person name="Ostrov N."/>
        </authorList>
    </citation>
    <scope>NUCLEOTIDE SEQUENCE [LARGE SCALE GENOMIC DNA]</scope>
    <source>
        <strain evidence="5 6">ATCC 14820</strain>
    </source>
</reference>
<dbReference type="InterPro" id="IPR008475">
    <property type="entry name" value="PLipase_C_C"/>
</dbReference>
<dbReference type="PANTHER" id="PTHR31956:SF36">
    <property type="entry name" value="NON-HEMOLYTIC PHOSPHOLIPASE C"/>
    <property type="match status" value="1"/>
</dbReference>
<protein>
    <recommendedName>
        <fullName evidence="2">phospholipase C</fullName>
        <ecNumber evidence="2">3.1.4.3</ecNumber>
    </recommendedName>
</protein>
<evidence type="ECO:0000313" key="6">
    <source>
        <dbReference type="Proteomes" id="UP001279660"/>
    </source>
</evidence>
<comment type="caution">
    <text evidence="5">The sequence shown here is derived from an EMBL/GenBank/DDBJ whole genome shotgun (WGS) entry which is preliminary data.</text>
</comment>
<dbReference type="InterPro" id="IPR019546">
    <property type="entry name" value="TAT_signal_bac_arc"/>
</dbReference>
<dbReference type="Gene3D" id="3.40.720.10">
    <property type="entry name" value="Alkaline Phosphatase, subunit A"/>
    <property type="match status" value="2"/>
</dbReference>
<keyword evidence="6" id="KW-1185">Reference proteome</keyword>
<evidence type="ECO:0000256" key="1">
    <source>
        <dbReference type="ARBA" id="ARBA00009717"/>
    </source>
</evidence>
<name>A0ABU4PQS9_9SPHN</name>